<evidence type="ECO:0000313" key="2">
    <source>
        <dbReference type="Proteomes" id="UP001211143"/>
    </source>
</evidence>
<reference evidence="1" key="1">
    <citation type="submission" date="2022-11" db="EMBL/GenBank/DDBJ databases">
        <authorList>
            <person name="Yang Z.-Q."/>
            <person name="Zhang Y.-S."/>
        </authorList>
    </citation>
    <scope>NUCLEOTIDE SEQUENCE</scope>
</reference>
<proteinExistence type="predicted"/>
<protein>
    <submittedName>
        <fullName evidence="1">Uncharacterized protein</fullName>
    </submittedName>
</protein>
<name>A0AAE9W670_9CAUD</name>
<dbReference type="EMBL" id="OP819285">
    <property type="protein sequence ID" value="WBF78437.1"/>
    <property type="molecule type" value="Genomic_DNA"/>
</dbReference>
<organism evidence="1 2">
    <name type="scientific">Cronobacter phage EspYZU13</name>
    <dbReference type="NCBI Taxonomy" id="3003790"/>
    <lineage>
        <taxon>Viruses</taxon>
        <taxon>Duplodnaviria</taxon>
        <taxon>Heunggongvirae</taxon>
        <taxon>Uroviricota</taxon>
        <taxon>Caudoviricetes</taxon>
        <taxon>Autographivirales</taxon>
        <taxon>Autonotataviridae</taxon>
        <taxon>Melnykvirinae</taxon>
        <taxon>Cronosvirus</taxon>
        <taxon>Cronosvirus EspYZU13</taxon>
    </lineage>
</organism>
<evidence type="ECO:0000313" key="1">
    <source>
        <dbReference type="EMBL" id="WBF78437.1"/>
    </source>
</evidence>
<accession>A0AAE9W670</accession>
<dbReference type="Proteomes" id="UP001211143">
    <property type="component" value="Segment"/>
</dbReference>
<keyword evidence="2" id="KW-1185">Reference proteome</keyword>
<sequence>MGELGGGRWVATLSHNYTIFGPQVYTRWPSTGLTHRVNHRVTVMGIYGFTHSSPVLVHLLNVTQELQSVLNQVSILLEQRRLNRVGNLTG</sequence>